<evidence type="ECO:0000256" key="3">
    <source>
        <dbReference type="ARBA" id="ARBA00004630"/>
    </source>
</evidence>
<dbReference type="AlphaFoldDB" id="A0A671LKR7"/>
<sequence length="149" mass="16491">MDIPACTSATAGSTSPPPAYEDFNKFPLYEEIIPASPPPDYNVAIAPPADRERGKRCRFMQQIVQPVAPQVVVVQPQQMLVLLDDTPTATVCKYCNKSIITNVKYKSGSAAWGMLICGFCLIPFCVRGFKDAHHSCPYCHKHLGIYTRK</sequence>
<gene>
    <name evidence="9" type="primary">si:dkeyp-75b4.8</name>
</gene>
<evidence type="ECO:0000256" key="2">
    <source>
        <dbReference type="ARBA" id="ARBA00004414"/>
    </source>
</evidence>
<dbReference type="SMART" id="SM00714">
    <property type="entry name" value="LITAF"/>
    <property type="match status" value="1"/>
</dbReference>
<comment type="subcellular location">
    <subcellularLocation>
        <location evidence="1">Endosome membrane</location>
        <topology evidence="1">Peripheral membrane protein</topology>
        <orientation evidence="1">Cytoplasmic side</orientation>
    </subcellularLocation>
    <subcellularLocation>
        <location evidence="2">Late endosome membrane</location>
    </subcellularLocation>
    <subcellularLocation>
        <location evidence="3">Lysosome membrane</location>
        <topology evidence="3">Peripheral membrane protein</topology>
        <orientation evidence="3">Cytoplasmic side</orientation>
    </subcellularLocation>
</comment>
<keyword evidence="6" id="KW-0862">Zinc</keyword>
<organism evidence="9 10">
    <name type="scientific">Sinocyclocheilus anshuiensis</name>
    <dbReference type="NCBI Taxonomy" id="1608454"/>
    <lineage>
        <taxon>Eukaryota</taxon>
        <taxon>Metazoa</taxon>
        <taxon>Chordata</taxon>
        <taxon>Craniata</taxon>
        <taxon>Vertebrata</taxon>
        <taxon>Euteleostomi</taxon>
        <taxon>Actinopterygii</taxon>
        <taxon>Neopterygii</taxon>
        <taxon>Teleostei</taxon>
        <taxon>Ostariophysi</taxon>
        <taxon>Cypriniformes</taxon>
        <taxon>Cyprinidae</taxon>
        <taxon>Cyprininae</taxon>
        <taxon>Sinocyclocheilus</taxon>
    </lineage>
</organism>
<dbReference type="GO" id="GO:0005634">
    <property type="term" value="C:nucleus"/>
    <property type="evidence" value="ECO:0007669"/>
    <property type="project" value="TreeGrafter"/>
</dbReference>
<dbReference type="GO" id="GO:0008270">
    <property type="term" value="F:zinc ion binding"/>
    <property type="evidence" value="ECO:0007669"/>
    <property type="project" value="TreeGrafter"/>
</dbReference>
<name>A0A671LKR7_9TELE</name>
<evidence type="ECO:0000256" key="1">
    <source>
        <dbReference type="ARBA" id="ARBA00004125"/>
    </source>
</evidence>
<evidence type="ECO:0000259" key="8">
    <source>
        <dbReference type="PROSITE" id="PS51837"/>
    </source>
</evidence>
<evidence type="ECO:0000256" key="6">
    <source>
        <dbReference type="ARBA" id="ARBA00022833"/>
    </source>
</evidence>
<dbReference type="GO" id="GO:0098560">
    <property type="term" value="C:cytoplasmic side of late endosome membrane"/>
    <property type="evidence" value="ECO:0007669"/>
    <property type="project" value="TreeGrafter"/>
</dbReference>
<keyword evidence="10" id="KW-1185">Reference proteome</keyword>
<evidence type="ECO:0000256" key="7">
    <source>
        <dbReference type="ARBA" id="ARBA00023136"/>
    </source>
</evidence>
<dbReference type="GO" id="GO:0098574">
    <property type="term" value="C:cytoplasmic side of lysosomal membrane"/>
    <property type="evidence" value="ECO:0007669"/>
    <property type="project" value="TreeGrafter"/>
</dbReference>
<reference evidence="9" key="1">
    <citation type="submission" date="2025-08" db="UniProtKB">
        <authorList>
            <consortium name="Ensembl"/>
        </authorList>
    </citation>
    <scope>IDENTIFICATION</scope>
</reference>
<proteinExistence type="inferred from homology"/>
<feature type="domain" description="LITAF" evidence="8">
    <location>
        <begin position="69"/>
        <end position="148"/>
    </location>
</feature>
<dbReference type="Proteomes" id="UP000472260">
    <property type="component" value="Unassembled WGS sequence"/>
</dbReference>
<accession>A0A671LKR7</accession>
<reference evidence="9" key="2">
    <citation type="submission" date="2025-09" db="UniProtKB">
        <authorList>
            <consortium name="Ensembl"/>
        </authorList>
    </citation>
    <scope>IDENTIFICATION</scope>
</reference>
<evidence type="ECO:0000313" key="9">
    <source>
        <dbReference type="Ensembl" id="ENSSANP00000018939.1"/>
    </source>
</evidence>
<protein>
    <submittedName>
        <fullName evidence="9">Lipopolysaccharide-induced tumor necrosis factor-alpha factor homolog</fullName>
    </submittedName>
</protein>
<evidence type="ECO:0000313" key="10">
    <source>
        <dbReference type="Proteomes" id="UP000472260"/>
    </source>
</evidence>
<evidence type="ECO:0000256" key="4">
    <source>
        <dbReference type="ARBA" id="ARBA00005975"/>
    </source>
</evidence>
<dbReference type="Pfam" id="PF10601">
    <property type="entry name" value="zf-LITAF-like"/>
    <property type="match status" value="1"/>
</dbReference>
<keyword evidence="7" id="KW-0472">Membrane</keyword>
<dbReference type="PROSITE" id="PS51837">
    <property type="entry name" value="LITAF"/>
    <property type="match status" value="1"/>
</dbReference>
<dbReference type="PANTHER" id="PTHR23292">
    <property type="entry name" value="LIPOPOLYSACCHARIDE-INDUCED TUMOR NECROSIS FACTOR-ALPHA FACTOR"/>
    <property type="match status" value="1"/>
</dbReference>
<dbReference type="InterPro" id="IPR006629">
    <property type="entry name" value="LITAF"/>
</dbReference>
<comment type="similarity">
    <text evidence="4">Belongs to the CDIP1/LITAF family.</text>
</comment>
<keyword evidence="5" id="KW-0479">Metal-binding</keyword>
<dbReference type="PANTHER" id="PTHR23292:SF45">
    <property type="entry name" value="LIPOPOLYSACCHARIDE-INDUCED TUMOR NECROSIS FACTOR-ALPHA FACTOR HOMOLOG"/>
    <property type="match status" value="1"/>
</dbReference>
<dbReference type="InterPro" id="IPR037519">
    <property type="entry name" value="LITAF_fam"/>
</dbReference>
<dbReference type="Ensembl" id="ENSSANT00000020213.1">
    <property type="protein sequence ID" value="ENSSANP00000018939.1"/>
    <property type="gene ID" value="ENSSANG00000009934.1"/>
</dbReference>
<evidence type="ECO:0000256" key="5">
    <source>
        <dbReference type="ARBA" id="ARBA00022723"/>
    </source>
</evidence>